<proteinExistence type="predicted"/>
<name>A0A9P5YCZ9_9AGAR</name>
<keyword evidence="1" id="KW-0812">Transmembrane</keyword>
<accession>A0A9P5YCZ9</accession>
<reference evidence="2" key="1">
    <citation type="submission" date="2020-11" db="EMBL/GenBank/DDBJ databases">
        <authorList>
            <consortium name="DOE Joint Genome Institute"/>
            <person name="Ahrendt S."/>
            <person name="Riley R."/>
            <person name="Andreopoulos W."/>
            <person name="Labutti K."/>
            <person name="Pangilinan J."/>
            <person name="Ruiz-Duenas F.J."/>
            <person name="Barrasa J.M."/>
            <person name="Sanchez-Garcia M."/>
            <person name="Camarero S."/>
            <person name="Miyauchi S."/>
            <person name="Serrano A."/>
            <person name="Linde D."/>
            <person name="Babiker R."/>
            <person name="Drula E."/>
            <person name="Ayuso-Fernandez I."/>
            <person name="Pacheco R."/>
            <person name="Padilla G."/>
            <person name="Ferreira P."/>
            <person name="Barriuso J."/>
            <person name="Kellner H."/>
            <person name="Castanera R."/>
            <person name="Alfaro M."/>
            <person name="Ramirez L."/>
            <person name="Pisabarro A.G."/>
            <person name="Kuo A."/>
            <person name="Tritt A."/>
            <person name="Lipzen A."/>
            <person name="He G."/>
            <person name="Yan M."/>
            <person name="Ng V."/>
            <person name="Cullen D."/>
            <person name="Martin F."/>
            <person name="Rosso M.-N."/>
            <person name="Henrissat B."/>
            <person name="Hibbett D."/>
            <person name="Martinez A.T."/>
            <person name="Grigoriev I.V."/>
        </authorList>
    </citation>
    <scope>NUCLEOTIDE SEQUENCE</scope>
    <source>
        <strain evidence="2">CBS 247.69</strain>
    </source>
</reference>
<keyword evidence="1" id="KW-1133">Transmembrane helix</keyword>
<comment type="caution">
    <text evidence="2">The sequence shown here is derived from an EMBL/GenBank/DDBJ whole genome shotgun (WGS) entry which is preliminary data.</text>
</comment>
<protein>
    <submittedName>
        <fullName evidence="2">Uncharacterized protein</fullName>
    </submittedName>
</protein>
<feature type="transmembrane region" description="Helical" evidence="1">
    <location>
        <begin position="70"/>
        <end position="94"/>
    </location>
</feature>
<evidence type="ECO:0000256" key="1">
    <source>
        <dbReference type="SAM" id="Phobius"/>
    </source>
</evidence>
<dbReference type="EMBL" id="MU150241">
    <property type="protein sequence ID" value="KAF9466588.1"/>
    <property type="molecule type" value="Genomic_DNA"/>
</dbReference>
<organism evidence="2 3">
    <name type="scientific">Collybia nuda</name>
    <dbReference type="NCBI Taxonomy" id="64659"/>
    <lineage>
        <taxon>Eukaryota</taxon>
        <taxon>Fungi</taxon>
        <taxon>Dikarya</taxon>
        <taxon>Basidiomycota</taxon>
        <taxon>Agaricomycotina</taxon>
        <taxon>Agaricomycetes</taxon>
        <taxon>Agaricomycetidae</taxon>
        <taxon>Agaricales</taxon>
        <taxon>Tricholomatineae</taxon>
        <taxon>Clitocybaceae</taxon>
        <taxon>Collybia</taxon>
    </lineage>
</organism>
<gene>
    <name evidence="2" type="ORF">BDZ94DRAFT_1251296</name>
</gene>
<evidence type="ECO:0000313" key="3">
    <source>
        <dbReference type="Proteomes" id="UP000807353"/>
    </source>
</evidence>
<evidence type="ECO:0000313" key="2">
    <source>
        <dbReference type="EMBL" id="KAF9466588.1"/>
    </source>
</evidence>
<sequence length="109" mass="13059">MEKYLLLGLQRRVGLAMVMRESMTKTMLCCARVDFCEDDATILRGFRTTDHELVTYDDDKDKTITMRLTFFLCDTFVLMLYLYYTCYFVPYFVLLYDTLNELQMIINYT</sequence>
<dbReference type="Proteomes" id="UP000807353">
    <property type="component" value="Unassembled WGS sequence"/>
</dbReference>
<dbReference type="AlphaFoldDB" id="A0A9P5YCZ9"/>
<keyword evidence="3" id="KW-1185">Reference proteome</keyword>
<keyword evidence="1" id="KW-0472">Membrane</keyword>